<feature type="region of interest" description="Disordered" evidence="1">
    <location>
        <begin position="1"/>
        <end position="31"/>
    </location>
</feature>
<reference evidence="3" key="1">
    <citation type="journal article" date="2020" name="Genome Biol.">
        <title>Gamete binning: chromosome-level and haplotype-resolved genome assembly enabled by high-throughput single-cell sequencing of gamete genomes.</title>
        <authorList>
            <person name="Campoy J.A."/>
            <person name="Sun H."/>
            <person name="Goel M."/>
            <person name="Jiao W.-B."/>
            <person name="Folz-Donahue K."/>
            <person name="Wang N."/>
            <person name="Rubio M."/>
            <person name="Liu C."/>
            <person name="Kukat C."/>
            <person name="Ruiz D."/>
            <person name="Huettel B."/>
            <person name="Schneeberger K."/>
        </authorList>
    </citation>
    <scope>NUCLEOTIDE SEQUENCE [LARGE SCALE GENOMIC DNA]</scope>
    <source>
        <strain evidence="3">cv. Rojo Pasion</strain>
    </source>
</reference>
<evidence type="ECO:0000313" key="2">
    <source>
        <dbReference type="EMBL" id="CAB4308753.1"/>
    </source>
</evidence>
<accession>A0A6J5X877</accession>
<name>A0A6J5X877_PRUAR</name>
<gene>
    <name evidence="2" type="ORF">ORAREDHAP_LOCUS28603</name>
</gene>
<dbReference type="AlphaFoldDB" id="A0A6J5X877"/>
<sequence length="68" mass="7496">MTITRAKGSLGVKPPSVSFTEPRGHTEPPFEKGQGILLWHKRRNKALQFGIHLCSTTFGQSTCCVTKP</sequence>
<evidence type="ECO:0000256" key="1">
    <source>
        <dbReference type="SAM" id="MobiDB-lite"/>
    </source>
</evidence>
<organism evidence="2 3">
    <name type="scientific">Prunus armeniaca</name>
    <name type="common">Apricot</name>
    <name type="synonym">Armeniaca vulgaris</name>
    <dbReference type="NCBI Taxonomy" id="36596"/>
    <lineage>
        <taxon>Eukaryota</taxon>
        <taxon>Viridiplantae</taxon>
        <taxon>Streptophyta</taxon>
        <taxon>Embryophyta</taxon>
        <taxon>Tracheophyta</taxon>
        <taxon>Spermatophyta</taxon>
        <taxon>Magnoliopsida</taxon>
        <taxon>eudicotyledons</taxon>
        <taxon>Gunneridae</taxon>
        <taxon>Pentapetalae</taxon>
        <taxon>rosids</taxon>
        <taxon>fabids</taxon>
        <taxon>Rosales</taxon>
        <taxon>Rosaceae</taxon>
        <taxon>Amygdaloideae</taxon>
        <taxon>Amygdaleae</taxon>
        <taxon>Prunus</taxon>
    </lineage>
</organism>
<keyword evidence="3" id="KW-1185">Reference proteome</keyword>
<proteinExistence type="predicted"/>
<evidence type="ECO:0000313" key="3">
    <source>
        <dbReference type="Proteomes" id="UP000507245"/>
    </source>
</evidence>
<protein>
    <submittedName>
        <fullName evidence="2">Uncharacterized protein</fullName>
    </submittedName>
</protein>
<dbReference type="EMBL" id="CAEKKB010000004">
    <property type="protein sequence ID" value="CAB4308753.1"/>
    <property type="molecule type" value="Genomic_DNA"/>
</dbReference>
<dbReference type="Proteomes" id="UP000507245">
    <property type="component" value="Unassembled WGS sequence"/>
</dbReference>